<proteinExistence type="predicted"/>
<dbReference type="OrthoDB" id="9779283at2"/>
<dbReference type="InterPro" id="IPR009056">
    <property type="entry name" value="Cyt_c-like_dom"/>
</dbReference>
<organism evidence="6 7">
    <name type="scientific">Lishizhenia tianjinensis</name>
    <dbReference type="NCBI Taxonomy" id="477690"/>
    <lineage>
        <taxon>Bacteria</taxon>
        <taxon>Pseudomonadati</taxon>
        <taxon>Bacteroidota</taxon>
        <taxon>Flavobacteriia</taxon>
        <taxon>Flavobacteriales</taxon>
        <taxon>Crocinitomicaceae</taxon>
        <taxon>Lishizhenia</taxon>
    </lineage>
</organism>
<dbReference type="STRING" id="477690.SAMN05216474_2317"/>
<dbReference type="GO" id="GO:0009055">
    <property type="term" value="F:electron transfer activity"/>
    <property type="evidence" value="ECO:0007669"/>
    <property type="project" value="InterPro"/>
</dbReference>
<dbReference type="SUPFAM" id="SSF46626">
    <property type="entry name" value="Cytochrome c"/>
    <property type="match status" value="1"/>
</dbReference>
<dbReference type="InterPro" id="IPR036909">
    <property type="entry name" value="Cyt_c-like_dom_sf"/>
</dbReference>
<protein>
    <submittedName>
        <fullName evidence="6">Cytochrome C oxidase, cbb3-type, subunit III</fullName>
    </submittedName>
</protein>
<dbReference type="Proteomes" id="UP000236454">
    <property type="component" value="Unassembled WGS sequence"/>
</dbReference>
<dbReference type="EMBL" id="FPAS01000003">
    <property type="protein sequence ID" value="SFT77255.1"/>
    <property type="molecule type" value="Genomic_DNA"/>
</dbReference>
<name>A0A1I7AQT8_9FLAO</name>
<evidence type="ECO:0000256" key="1">
    <source>
        <dbReference type="ARBA" id="ARBA00022617"/>
    </source>
</evidence>
<keyword evidence="7" id="KW-1185">Reference proteome</keyword>
<gene>
    <name evidence="6" type="ORF">SAMN05216474_2317</name>
</gene>
<evidence type="ECO:0000259" key="5">
    <source>
        <dbReference type="PROSITE" id="PS51007"/>
    </source>
</evidence>
<dbReference type="RefSeq" id="WP_090249791.1">
    <property type="nucleotide sequence ID" value="NZ_FPAS01000003.1"/>
</dbReference>
<keyword evidence="2 4" id="KW-0479">Metal-binding</keyword>
<evidence type="ECO:0000313" key="7">
    <source>
        <dbReference type="Proteomes" id="UP000236454"/>
    </source>
</evidence>
<dbReference type="AlphaFoldDB" id="A0A1I7AQT8"/>
<dbReference type="Pfam" id="PF13442">
    <property type="entry name" value="Cytochrome_CBB3"/>
    <property type="match status" value="1"/>
</dbReference>
<dbReference type="GO" id="GO:0020037">
    <property type="term" value="F:heme binding"/>
    <property type="evidence" value="ECO:0007669"/>
    <property type="project" value="InterPro"/>
</dbReference>
<keyword evidence="1 4" id="KW-0349">Heme</keyword>
<feature type="domain" description="Cytochrome c" evidence="5">
    <location>
        <begin position="246"/>
        <end position="337"/>
    </location>
</feature>
<sequence length="340" mass="39177">MWKKIVAGTVLLLISGLWAFVKKHDTSKISAISLSNMEQKLDARVRNPIKEVDAELAQVGYTLITEGKANYKEHKGKLISSYFVCTDCHNLNREYSTLTEQSPEDKLKYTTQNNLPFLPASSFYGIYNRKQFYTKDYVKKYGELVNDARDTLENAVQLCAKYCSSGRYLEDWELSAILHYYKSTELKVGDLNLTHKELTALEHHDALSTSEKEELKKSMQSKFTQAYIATFLPAMDVNKRGYGAKGDAENGKLIYENSCLHCHDNARVTYLDLDKSKLDAQMFWKNIDNYTDKSLYQIIRYGTYPIAGRKQYMPLYPEEKMSNQQLEDLVAYIKQLAEVK</sequence>
<dbReference type="Gene3D" id="1.10.760.10">
    <property type="entry name" value="Cytochrome c-like domain"/>
    <property type="match status" value="1"/>
</dbReference>
<dbReference type="GO" id="GO:0046872">
    <property type="term" value="F:metal ion binding"/>
    <property type="evidence" value="ECO:0007669"/>
    <property type="project" value="UniProtKB-KW"/>
</dbReference>
<accession>A0A1I7AQT8</accession>
<dbReference type="PROSITE" id="PS51007">
    <property type="entry name" value="CYTC"/>
    <property type="match status" value="1"/>
</dbReference>
<evidence type="ECO:0000256" key="4">
    <source>
        <dbReference type="PROSITE-ProRule" id="PRU00433"/>
    </source>
</evidence>
<evidence type="ECO:0000313" key="6">
    <source>
        <dbReference type="EMBL" id="SFT77255.1"/>
    </source>
</evidence>
<evidence type="ECO:0000256" key="3">
    <source>
        <dbReference type="ARBA" id="ARBA00023004"/>
    </source>
</evidence>
<reference evidence="6 7" key="1">
    <citation type="submission" date="2016-10" db="EMBL/GenBank/DDBJ databases">
        <authorList>
            <person name="de Groot N.N."/>
        </authorList>
    </citation>
    <scope>NUCLEOTIDE SEQUENCE [LARGE SCALE GENOMIC DNA]</scope>
    <source>
        <strain evidence="6 7">CGMCC 1.7005</strain>
    </source>
</reference>
<evidence type="ECO:0000256" key="2">
    <source>
        <dbReference type="ARBA" id="ARBA00022723"/>
    </source>
</evidence>
<keyword evidence="3 4" id="KW-0408">Iron</keyword>